<keyword evidence="2" id="KW-0472">Membrane</keyword>
<feature type="region of interest" description="Disordered" evidence="1">
    <location>
        <begin position="1"/>
        <end position="22"/>
    </location>
</feature>
<feature type="transmembrane region" description="Helical" evidence="2">
    <location>
        <begin position="52"/>
        <end position="73"/>
    </location>
</feature>
<evidence type="ECO:0000313" key="3">
    <source>
        <dbReference type="EMBL" id="PQO42903.1"/>
    </source>
</evidence>
<reference evidence="3 4" key="1">
    <citation type="submission" date="2018-02" db="EMBL/GenBank/DDBJ databases">
        <title>Comparative genomes isolates from brazilian mangrove.</title>
        <authorList>
            <person name="Araujo J.E."/>
            <person name="Taketani R.G."/>
            <person name="Silva M.C.P."/>
            <person name="Loureco M.V."/>
            <person name="Andreote F.D."/>
        </authorList>
    </citation>
    <scope>NUCLEOTIDE SEQUENCE [LARGE SCALE GENOMIC DNA]</scope>
    <source>
        <strain evidence="3 4">Nap-Phe MGV</strain>
    </source>
</reference>
<name>A0A2S8GER2_9BACT</name>
<evidence type="ECO:0000313" key="4">
    <source>
        <dbReference type="Proteomes" id="UP000237819"/>
    </source>
</evidence>
<comment type="caution">
    <text evidence="3">The sequence shown here is derived from an EMBL/GenBank/DDBJ whole genome shotgun (WGS) entry which is preliminary data.</text>
</comment>
<dbReference type="AlphaFoldDB" id="A0A2S8GER2"/>
<feature type="transmembrane region" description="Helical" evidence="2">
    <location>
        <begin position="26"/>
        <end position="45"/>
    </location>
</feature>
<protein>
    <submittedName>
        <fullName evidence="3">Uncharacterized protein</fullName>
    </submittedName>
</protein>
<keyword evidence="2" id="KW-0812">Transmembrane</keyword>
<dbReference type="EMBL" id="PUHZ01000024">
    <property type="protein sequence ID" value="PQO42903.1"/>
    <property type="molecule type" value="Genomic_DNA"/>
</dbReference>
<sequence>MEKDDFTFETPDDVPEPESNSPAHSGYLALGVFSWLGFFLGLLALDEASDEVFVAPLMMVICVYFSICVLRGAPTPSWARIHAVIGLTLWLFILAGFVALVLYGWLN</sequence>
<organism evidence="3 4">
    <name type="scientific">Blastopirellula marina</name>
    <dbReference type="NCBI Taxonomy" id="124"/>
    <lineage>
        <taxon>Bacteria</taxon>
        <taxon>Pseudomonadati</taxon>
        <taxon>Planctomycetota</taxon>
        <taxon>Planctomycetia</taxon>
        <taxon>Pirellulales</taxon>
        <taxon>Pirellulaceae</taxon>
        <taxon>Blastopirellula</taxon>
    </lineage>
</organism>
<dbReference type="Proteomes" id="UP000237819">
    <property type="component" value="Unassembled WGS sequence"/>
</dbReference>
<evidence type="ECO:0000256" key="1">
    <source>
        <dbReference type="SAM" id="MobiDB-lite"/>
    </source>
</evidence>
<proteinExistence type="predicted"/>
<evidence type="ECO:0000256" key="2">
    <source>
        <dbReference type="SAM" id="Phobius"/>
    </source>
</evidence>
<keyword evidence="2" id="KW-1133">Transmembrane helix</keyword>
<dbReference type="RefSeq" id="WP_105338115.1">
    <property type="nucleotide sequence ID" value="NZ_PUHZ01000024.1"/>
</dbReference>
<gene>
    <name evidence="3" type="ORF">C5Y93_24575</name>
</gene>
<accession>A0A2S8GER2</accession>
<feature type="transmembrane region" description="Helical" evidence="2">
    <location>
        <begin position="79"/>
        <end position="106"/>
    </location>
</feature>